<evidence type="ECO:0000256" key="1">
    <source>
        <dbReference type="ARBA" id="ARBA00004141"/>
    </source>
</evidence>
<keyword evidence="7" id="KW-0325">Glycoprotein</keyword>
<keyword evidence="9" id="KW-1185">Reference proteome</keyword>
<keyword evidence="6 8" id="KW-0472">Membrane</keyword>
<dbReference type="PANTHER" id="PTHR11616">
    <property type="entry name" value="SODIUM/CHLORIDE DEPENDENT TRANSPORTER"/>
    <property type="match status" value="1"/>
</dbReference>
<evidence type="ECO:0000256" key="8">
    <source>
        <dbReference type="SAM" id="Phobius"/>
    </source>
</evidence>
<dbReference type="InterPro" id="IPR000175">
    <property type="entry name" value="Na/ntran_symport"/>
</dbReference>
<evidence type="ECO:0000256" key="4">
    <source>
        <dbReference type="ARBA" id="ARBA00022692"/>
    </source>
</evidence>
<comment type="subcellular location">
    <subcellularLocation>
        <location evidence="1">Membrane</location>
        <topology evidence="1">Multi-pass membrane protein</topology>
    </subcellularLocation>
</comment>
<feature type="transmembrane region" description="Helical" evidence="8">
    <location>
        <begin position="49"/>
        <end position="77"/>
    </location>
</feature>
<evidence type="ECO:0000256" key="6">
    <source>
        <dbReference type="ARBA" id="ARBA00023136"/>
    </source>
</evidence>
<keyword evidence="5 8" id="KW-1133">Transmembrane helix</keyword>
<evidence type="ECO:0000313" key="10">
    <source>
        <dbReference type="WBParaSite" id="maker-unitig_44448-snap-gene-0.1-mRNA-1"/>
    </source>
</evidence>
<sequence length="126" mass="13817">MAAARFFIPYCIFLFLCGMPVFCMELAIGQFSSSGPLTAGSAPPLFRGIGVGMVLVSSLAAIYYNIIISWSLWYLFASFSNPLPCRRGALHPVTENCNNWANLTAQSNGTCWFSGRDANGHRRELP</sequence>
<dbReference type="GO" id="GO:0005886">
    <property type="term" value="C:plasma membrane"/>
    <property type="evidence" value="ECO:0007669"/>
    <property type="project" value="TreeGrafter"/>
</dbReference>
<evidence type="ECO:0000256" key="5">
    <source>
        <dbReference type="ARBA" id="ARBA00022989"/>
    </source>
</evidence>
<organism evidence="9 10">
    <name type="scientific">Macrostomum lignano</name>
    <dbReference type="NCBI Taxonomy" id="282301"/>
    <lineage>
        <taxon>Eukaryota</taxon>
        <taxon>Metazoa</taxon>
        <taxon>Spiralia</taxon>
        <taxon>Lophotrochozoa</taxon>
        <taxon>Platyhelminthes</taxon>
        <taxon>Rhabditophora</taxon>
        <taxon>Macrostomorpha</taxon>
        <taxon>Macrostomida</taxon>
        <taxon>Macrostomidae</taxon>
        <taxon>Macrostomum</taxon>
    </lineage>
</organism>
<protein>
    <submittedName>
        <fullName evidence="10">Uncharacterized protein</fullName>
    </submittedName>
</protein>
<dbReference type="PROSITE" id="PS50267">
    <property type="entry name" value="NA_NEUROTRAN_SYMP_3"/>
    <property type="match status" value="1"/>
</dbReference>
<dbReference type="AlphaFoldDB" id="A0A1I8FRJ4"/>
<evidence type="ECO:0000256" key="3">
    <source>
        <dbReference type="ARBA" id="ARBA00022448"/>
    </source>
</evidence>
<keyword evidence="4 8" id="KW-0812">Transmembrane</keyword>
<reference evidence="10" key="1">
    <citation type="submission" date="2016-11" db="UniProtKB">
        <authorList>
            <consortium name="WormBaseParasite"/>
        </authorList>
    </citation>
    <scope>IDENTIFICATION</scope>
</reference>
<dbReference type="Proteomes" id="UP000095280">
    <property type="component" value="Unplaced"/>
</dbReference>
<dbReference type="WBParaSite" id="maker-unitig_44448-snap-gene-0.1-mRNA-1">
    <property type="protein sequence ID" value="maker-unitig_44448-snap-gene-0.1-mRNA-1"/>
    <property type="gene ID" value="maker-unitig_44448-snap-gene-0.1"/>
</dbReference>
<keyword evidence="3" id="KW-0813">Transport</keyword>
<dbReference type="PRINTS" id="PR00176">
    <property type="entry name" value="NANEUSMPORT"/>
</dbReference>
<dbReference type="SUPFAM" id="SSF161070">
    <property type="entry name" value="SNF-like"/>
    <property type="match status" value="1"/>
</dbReference>
<proteinExistence type="inferred from homology"/>
<name>A0A1I8FRJ4_9PLAT</name>
<evidence type="ECO:0000313" key="9">
    <source>
        <dbReference type="Proteomes" id="UP000095280"/>
    </source>
</evidence>
<dbReference type="PANTHER" id="PTHR11616:SF321">
    <property type="entry name" value="SODIUM-DEPENDENT NUTRIENT AMINO ACID TRANSPORTER 1-RELATED"/>
    <property type="match status" value="1"/>
</dbReference>
<dbReference type="GO" id="GO:0089718">
    <property type="term" value="P:amino acid import across plasma membrane"/>
    <property type="evidence" value="ECO:0007669"/>
    <property type="project" value="TreeGrafter"/>
</dbReference>
<dbReference type="GO" id="GO:0005283">
    <property type="term" value="F:amino acid:sodium symporter activity"/>
    <property type="evidence" value="ECO:0007669"/>
    <property type="project" value="TreeGrafter"/>
</dbReference>
<feature type="transmembrane region" description="Helical" evidence="8">
    <location>
        <begin position="7"/>
        <end position="29"/>
    </location>
</feature>
<accession>A0A1I8FRJ4</accession>
<dbReference type="Pfam" id="PF00209">
    <property type="entry name" value="SNF"/>
    <property type="match status" value="1"/>
</dbReference>
<comment type="similarity">
    <text evidence="2">Belongs to the sodium:neurotransmitter symporter (SNF) (TC 2.A.22) family.</text>
</comment>
<dbReference type="InterPro" id="IPR037272">
    <property type="entry name" value="SNS_sf"/>
</dbReference>
<evidence type="ECO:0000256" key="7">
    <source>
        <dbReference type="ARBA" id="ARBA00023180"/>
    </source>
</evidence>
<evidence type="ECO:0000256" key="2">
    <source>
        <dbReference type="ARBA" id="ARBA00006459"/>
    </source>
</evidence>